<dbReference type="InterPro" id="IPR036582">
    <property type="entry name" value="Mao_N_sf"/>
</dbReference>
<dbReference type="Pfam" id="PF09992">
    <property type="entry name" value="NAGPA"/>
    <property type="match status" value="1"/>
</dbReference>
<name>A0AA95ETS9_9BACL</name>
<evidence type="ECO:0000313" key="4">
    <source>
        <dbReference type="EMBL" id="WEK53308.1"/>
    </source>
</evidence>
<dbReference type="InterPro" id="IPR012854">
    <property type="entry name" value="Cu_amine_oxidase-like_N"/>
</dbReference>
<dbReference type="InterPro" id="IPR017853">
    <property type="entry name" value="GH"/>
</dbReference>
<organism evidence="4 5">
    <name type="scientific">Candidatus Cohnella colombiensis</name>
    <dbReference type="NCBI Taxonomy" id="3121368"/>
    <lineage>
        <taxon>Bacteria</taxon>
        <taxon>Bacillati</taxon>
        <taxon>Bacillota</taxon>
        <taxon>Bacilli</taxon>
        <taxon>Bacillales</taxon>
        <taxon>Paenibacillaceae</taxon>
        <taxon>Cohnella</taxon>
    </lineage>
</organism>
<sequence>MIKHTRVRVKNKKFEEGPLQYSGSYTKANGWTDIRVADIPPGAVLRTDLVIAKGKTASAILSDLVSKYGGNWIVFNASYFNASSGDLLGRTYKDGKVIFAEVSGKTEKRPHLYRKNGKFGIGRQDSPVGLDWAVTGVPTLSAGGKAINPPRVEEKTPSDVPGVNPRMIVGIKADGTIGIIAVDGRGDVDRGLTSEESGIMAVSLGYPDSINLDGGGSATIATNNRQLLDALEIDKVAKKRNYHVSDMSAKQVQRVIHHAVAIQFDPGILFPKSKTLFGIDCATPLTGTTAKAVATEGAKFAVRYLVPKGYAWKRLTVAEVGHIQDAGLKVASVFQEGTAAPLGGAELGTIDGKKALSEAKLIGQPLSSAIFFAVDYDAKAADYDSFEAYLRAAQRELPGYHVGIYGHYGVIEEMAKRGACKYFWQTYAWSNGKKSDKAHLYQYKNDTKLGGVAVDFNEAYTEEVFWGSGVSVDSSDVPLITAIVYGKKIEGAKLIDGVTMLPLRAVADAIGGKVTWDQASNTATISK</sequence>
<feature type="domain" description="Rv2525c-like glycoside hydrolase-like" evidence="2">
    <location>
        <begin position="292"/>
        <end position="455"/>
    </location>
</feature>
<dbReference type="SUPFAM" id="SSF55383">
    <property type="entry name" value="Copper amine oxidase, domain N"/>
    <property type="match status" value="1"/>
</dbReference>
<reference evidence="4" key="1">
    <citation type="submission" date="2023-03" db="EMBL/GenBank/DDBJ databases">
        <title>Andean soil-derived lignocellulolytic bacterial consortium as a source of novel taxa and putative plastic-active enzymes.</title>
        <authorList>
            <person name="Diaz-Garcia L."/>
            <person name="Chuvochina M."/>
            <person name="Feuerriegel G."/>
            <person name="Bunk B."/>
            <person name="Sproer C."/>
            <person name="Streit W.R."/>
            <person name="Rodriguez L.M."/>
            <person name="Overmann J."/>
            <person name="Jimenez D.J."/>
        </authorList>
    </citation>
    <scope>NUCLEOTIDE SEQUENCE</scope>
    <source>
        <strain evidence="4">MAG 2441</strain>
    </source>
</reference>
<dbReference type="Pfam" id="PF07833">
    <property type="entry name" value="Cu_amine_oxidN1"/>
    <property type="match status" value="1"/>
</dbReference>
<proteinExistence type="predicted"/>
<gene>
    <name evidence="4" type="ORF">P0Y55_11990</name>
</gene>
<dbReference type="PANTHER" id="PTHR40446:SF2">
    <property type="entry name" value="N-ACETYLGLUCOSAMINE-1-PHOSPHODIESTER ALPHA-N-ACETYLGLUCOSAMINIDASE"/>
    <property type="match status" value="1"/>
</dbReference>
<evidence type="ECO:0000259" key="1">
    <source>
        <dbReference type="Pfam" id="PF07833"/>
    </source>
</evidence>
<dbReference type="InterPro" id="IPR015020">
    <property type="entry name" value="Rv2525c-like_Glyco_Hydro-like"/>
</dbReference>
<evidence type="ECO:0000313" key="5">
    <source>
        <dbReference type="Proteomes" id="UP001178662"/>
    </source>
</evidence>
<evidence type="ECO:0000259" key="3">
    <source>
        <dbReference type="Pfam" id="PF09992"/>
    </source>
</evidence>
<feature type="domain" description="Phosphodiester glycosidase" evidence="3">
    <location>
        <begin position="74"/>
        <end position="224"/>
    </location>
</feature>
<dbReference type="AlphaFoldDB" id="A0AA95ETS9"/>
<dbReference type="PANTHER" id="PTHR40446">
    <property type="entry name" value="N-ACETYLGLUCOSAMINE-1-PHOSPHODIESTER ALPHA-N-ACETYLGLUCOSAMINIDASE"/>
    <property type="match status" value="1"/>
</dbReference>
<protein>
    <submittedName>
        <fullName evidence="4">DUF1906 domain-containing protein</fullName>
    </submittedName>
</protein>
<dbReference type="Proteomes" id="UP001178662">
    <property type="component" value="Chromosome"/>
</dbReference>
<feature type="domain" description="Copper amine oxidase-like N-terminal" evidence="1">
    <location>
        <begin position="494"/>
        <end position="527"/>
    </location>
</feature>
<dbReference type="Pfam" id="PF08924">
    <property type="entry name" value="Rv2525c_GlyHyd-like"/>
    <property type="match status" value="1"/>
</dbReference>
<dbReference type="EMBL" id="CP119317">
    <property type="protein sequence ID" value="WEK53308.1"/>
    <property type="molecule type" value="Genomic_DNA"/>
</dbReference>
<dbReference type="InterPro" id="IPR018711">
    <property type="entry name" value="NAGPA"/>
</dbReference>
<dbReference type="SUPFAM" id="SSF51445">
    <property type="entry name" value="(Trans)glycosidases"/>
    <property type="match status" value="1"/>
</dbReference>
<evidence type="ECO:0000259" key="2">
    <source>
        <dbReference type="Pfam" id="PF08924"/>
    </source>
</evidence>
<keyword evidence="5" id="KW-1185">Reference proteome</keyword>
<dbReference type="Gene3D" id="3.20.20.80">
    <property type="entry name" value="Glycosidases"/>
    <property type="match status" value="1"/>
</dbReference>
<accession>A0AA95ETS9</accession>